<keyword evidence="2" id="KW-1185">Reference proteome</keyword>
<dbReference type="PATRIC" id="fig|404937.3.peg.197"/>
<name>A0A0D0RVW1_9BACL</name>
<dbReference type="InterPro" id="IPR035945">
    <property type="entry name" value="YhaI-like_sf"/>
</dbReference>
<dbReference type="EMBL" id="JXTH01000002">
    <property type="protein sequence ID" value="KIQ95757.1"/>
    <property type="molecule type" value="Genomic_DNA"/>
</dbReference>
<reference evidence="1 2" key="1">
    <citation type="submission" date="2015-01" db="EMBL/GenBank/DDBJ databases">
        <title>Draft genome of Anoxybacillus thermarum strain AF/04.</title>
        <authorList>
            <person name="Poli A."/>
            <person name="Nicolaus B."/>
            <person name="Chan K.-G."/>
            <person name="Kahar U.M."/>
            <person name="Yaakob A.S."/>
            <person name="Chan C.S."/>
            <person name="Goh K.M."/>
        </authorList>
    </citation>
    <scope>NUCLEOTIDE SEQUENCE [LARGE SCALE GENOMIC DNA]</scope>
    <source>
        <strain evidence="1 2">AF/04</strain>
    </source>
</reference>
<gene>
    <name evidence="1" type="ORF">LH47_00188</name>
</gene>
<evidence type="ECO:0000313" key="2">
    <source>
        <dbReference type="Proteomes" id="UP000032102"/>
    </source>
</evidence>
<dbReference type="AlphaFoldDB" id="A0A0D0RVW1"/>
<dbReference type="InterPro" id="IPR015058">
    <property type="entry name" value="DUF1878"/>
</dbReference>
<dbReference type="Gene3D" id="1.10.3750.10">
    <property type="entry name" value="YhaI-like"/>
    <property type="match status" value="1"/>
</dbReference>
<proteinExistence type="predicted"/>
<protein>
    <recommendedName>
        <fullName evidence="3">DUF1878 domain-containing protein</fullName>
    </recommendedName>
</protein>
<organism evidence="1 2">
    <name type="scientific">Anoxybacillus thermarum</name>
    <dbReference type="NCBI Taxonomy" id="404937"/>
    <lineage>
        <taxon>Bacteria</taxon>
        <taxon>Bacillati</taxon>
        <taxon>Bacillota</taxon>
        <taxon>Bacilli</taxon>
        <taxon>Bacillales</taxon>
        <taxon>Anoxybacillaceae</taxon>
        <taxon>Anoxybacillus</taxon>
    </lineage>
</organism>
<accession>A0A0D0RVW1</accession>
<dbReference type="RefSeq" id="WP_043963894.1">
    <property type="nucleotide sequence ID" value="NZ_JXTH01000002.1"/>
</dbReference>
<dbReference type="Pfam" id="PF08963">
    <property type="entry name" value="DUF1878"/>
    <property type="match status" value="1"/>
</dbReference>
<sequence>MSIEQRMEKLEYYCSLMLDMIAPETKPFYALIIRHGLTKEEVERTLRLCEQLSEQYKQQKEEGFVIFTSLFHEFASALHPNLPLAETIEALKKQQLFVPLMTEFQRLLHTFNE</sequence>
<comment type="caution">
    <text evidence="1">The sequence shown here is derived from an EMBL/GenBank/DDBJ whole genome shotgun (WGS) entry which is preliminary data.</text>
</comment>
<dbReference type="Proteomes" id="UP000032102">
    <property type="component" value="Unassembled WGS sequence"/>
</dbReference>
<dbReference type="SUPFAM" id="SSF109915">
    <property type="entry name" value="Hypothetical protein YhaI"/>
    <property type="match status" value="1"/>
</dbReference>
<evidence type="ECO:0008006" key="3">
    <source>
        <dbReference type="Google" id="ProtNLM"/>
    </source>
</evidence>
<evidence type="ECO:0000313" key="1">
    <source>
        <dbReference type="EMBL" id="KIQ95757.1"/>
    </source>
</evidence>